<reference evidence="4 5" key="1">
    <citation type="submission" date="2019-08" db="EMBL/GenBank/DDBJ databases">
        <title>In-depth cultivation of the pig gut microbiome towards novel bacterial diversity and tailored functional studies.</title>
        <authorList>
            <person name="Wylensek D."/>
            <person name="Hitch T.C.A."/>
            <person name="Clavel T."/>
        </authorList>
    </citation>
    <scope>NUCLEOTIDE SEQUENCE [LARGE SCALE GENOMIC DNA]</scope>
    <source>
        <strain evidence="4 5">Med78-601-WT-4W-RMD-3</strain>
    </source>
</reference>
<evidence type="ECO:0000313" key="4">
    <source>
        <dbReference type="EMBL" id="MSS43436.1"/>
    </source>
</evidence>
<dbReference type="Proteomes" id="UP000462760">
    <property type="component" value="Unassembled WGS sequence"/>
</dbReference>
<sequence length="378" mass="44794">MSFNLETTEIDLGDTPIENIFINDFMPMADGTYVKVYLLGFKYAHDKDIDIQVNNETIAKNLNIPLSDVLRAWDFWQNKGIIEKIPKKNGNEYDYEVKFLNLKQLYIKNNYKPVSSMSNNEEVSSNNSYNCSQKDLIEANKIATINEMFNSIDYIMRRQLVPNEKKKILEWMYNYNMNPDIIVKAFFYSVEKKGIRKVNYVEGIIRNWYDSGITNVEALQEQLKMKDERYYRYERIMKYLGYGKGIPTESQMKVIDKWFDNYDFSLEMVLKACENTNKISNPSINYIDGILSSWHSKGIKTLDDIEKKDKIQEKKDIDNKGYDYKKAQPKRQIRATGKQPVKTRFHNFEQRTSNYTSDELEEIVRKKRESYYFKVKGE</sequence>
<gene>
    <name evidence="4" type="ORF">FYJ27_06775</name>
    <name evidence="3" type="ORF">L0P62_05965</name>
</gene>
<reference evidence="3" key="2">
    <citation type="submission" date="2022-01" db="EMBL/GenBank/DDBJ databases">
        <title>Collection of gut derived symbiotic bacterial strains cultured from healthy donors.</title>
        <authorList>
            <person name="Lin H."/>
            <person name="Kohout C."/>
            <person name="Waligurski E."/>
            <person name="Pamer E.G."/>
        </authorList>
    </citation>
    <scope>NUCLEOTIDE SEQUENCE</scope>
    <source>
        <strain evidence="3">MSK.14.39</strain>
    </source>
</reference>
<dbReference type="AlphaFoldDB" id="A0A844FHL0"/>
<comment type="similarity">
    <text evidence="1">Belongs to the DnaB/DnaD family.</text>
</comment>
<comment type="caution">
    <text evidence="4">The sequence shown here is derived from an EMBL/GenBank/DDBJ whole genome shotgun (WGS) entry which is preliminary data.</text>
</comment>
<dbReference type="EMBL" id="JAKNID010000017">
    <property type="protein sequence ID" value="MCG4564989.1"/>
    <property type="molecule type" value="Genomic_DNA"/>
</dbReference>
<dbReference type="PANTHER" id="PTHR37293:SF5">
    <property type="entry name" value="DNA REPLICATION PROTEIN"/>
    <property type="match status" value="1"/>
</dbReference>
<dbReference type="Pfam" id="PF07261">
    <property type="entry name" value="DnaB_2"/>
    <property type="match status" value="2"/>
</dbReference>
<dbReference type="Proteomes" id="UP001108123">
    <property type="component" value="Unassembled WGS sequence"/>
</dbReference>
<accession>A0A844FHL0</accession>
<dbReference type="PIRSF" id="PIRSF033722">
    <property type="entry name" value="DnaD_CA_C3587_prd"/>
    <property type="match status" value="1"/>
</dbReference>
<organism evidence="4 5">
    <name type="scientific">Anaerosalibacter bizertensis</name>
    <dbReference type="NCBI Taxonomy" id="932217"/>
    <lineage>
        <taxon>Bacteria</taxon>
        <taxon>Bacillati</taxon>
        <taxon>Bacillota</taxon>
        <taxon>Tissierellia</taxon>
        <taxon>Tissierellales</taxon>
        <taxon>Sporanaerobacteraceae</taxon>
        <taxon>Anaerosalibacter</taxon>
    </lineage>
</organism>
<proteinExistence type="inferred from homology"/>
<dbReference type="PANTHER" id="PTHR37293">
    <property type="entry name" value="PHAGE REPLICATION PROTEIN-RELATED"/>
    <property type="match status" value="1"/>
</dbReference>
<dbReference type="Gene3D" id="1.10.10.630">
    <property type="entry name" value="DnaD domain-like"/>
    <property type="match status" value="2"/>
</dbReference>
<dbReference type="RefSeq" id="WP_154484121.1">
    <property type="nucleotide sequence ID" value="NZ_JAJBNW010000050.1"/>
</dbReference>
<dbReference type="InterPro" id="IPR017019">
    <property type="entry name" value="DNA_replication_prd_bac"/>
</dbReference>
<dbReference type="InterPro" id="IPR006343">
    <property type="entry name" value="DnaB/C_C"/>
</dbReference>
<dbReference type="NCBIfam" id="TIGR01446">
    <property type="entry name" value="DnaD_dom"/>
    <property type="match status" value="2"/>
</dbReference>
<dbReference type="InterPro" id="IPR034829">
    <property type="entry name" value="DnaD-like_sf"/>
</dbReference>
<keyword evidence="6" id="KW-1185">Reference proteome</keyword>
<dbReference type="InterPro" id="IPR053162">
    <property type="entry name" value="DnaD"/>
</dbReference>
<name>A0A844FHL0_9FIRM</name>
<feature type="domain" description="DnaB/C C-terminal" evidence="2">
    <location>
        <begin position="246"/>
        <end position="308"/>
    </location>
</feature>
<dbReference type="OrthoDB" id="1652900at2"/>
<dbReference type="EMBL" id="VULR01000008">
    <property type="protein sequence ID" value="MSS43436.1"/>
    <property type="molecule type" value="Genomic_DNA"/>
</dbReference>
<evidence type="ECO:0000313" key="5">
    <source>
        <dbReference type="Proteomes" id="UP000462760"/>
    </source>
</evidence>
<evidence type="ECO:0000313" key="6">
    <source>
        <dbReference type="Proteomes" id="UP001108123"/>
    </source>
</evidence>
<evidence type="ECO:0000259" key="2">
    <source>
        <dbReference type="Pfam" id="PF07261"/>
    </source>
</evidence>
<feature type="domain" description="DnaB/C C-terminal" evidence="2">
    <location>
        <begin position="151"/>
        <end position="222"/>
    </location>
</feature>
<protein>
    <submittedName>
        <fullName evidence="4">DnaD domain protein</fullName>
    </submittedName>
</protein>
<dbReference type="SUPFAM" id="SSF158499">
    <property type="entry name" value="DnaD domain-like"/>
    <property type="match status" value="2"/>
</dbReference>
<evidence type="ECO:0000313" key="3">
    <source>
        <dbReference type="EMBL" id="MCG4564989.1"/>
    </source>
</evidence>
<evidence type="ECO:0000256" key="1">
    <source>
        <dbReference type="ARBA" id="ARBA00093462"/>
    </source>
</evidence>